<keyword evidence="2" id="KW-1185">Reference proteome</keyword>
<organism evidence="2 3">
    <name type="scientific">Actinia tenebrosa</name>
    <name type="common">Australian red waratah sea anemone</name>
    <dbReference type="NCBI Taxonomy" id="6105"/>
    <lineage>
        <taxon>Eukaryota</taxon>
        <taxon>Metazoa</taxon>
        <taxon>Cnidaria</taxon>
        <taxon>Anthozoa</taxon>
        <taxon>Hexacorallia</taxon>
        <taxon>Actiniaria</taxon>
        <taxon>Actiniidae</taxon>
        <taxon>Actinia</taxon>
    </lineage>
</organism>
<feature type="compositionally biased region" description="Basic and acidic residues" evidence="1">
    <location>
        <begin position="49"/>
        <end position="64"/>
    </location>
</feature>
<feature type="region of interest" description="Disordered" evidence="1">
    <location>
        <begin position="33"/>
        <end position="116"/>
    </location>
</feature>
<proteinExistence type="predicted"/>
<reference evidence="3" key="1">
    <citation type="submission" date="2025-08" db="UniProtKB">
        <authorList>
            <consortium name="RefSeq"/>
        </authorList>
    </citation>
    <scope>IDENTIFICATION</scope>
    <source>
        <tissue evidence="3">Tentacle</tissue>
    </source>
</reference>
<evidence type="ECO:0000256" key="1">
    <source>
        <dbReference type="SAM" id="MobiDB-lite"/>
    </source>
</evidence>
<dbReference type="AlphaFoldDB" id="A0A6P8HI46"/>
<protein>
    <submittedName>
        <fullName evidence="3">Uncharacterized protein LOC116289494</fullName>
    </submittedName>
</protein>
<dbReference type="GeneID" id="116289494"/>
<dbReference type="OrthoDB" id="5969280at2759"/>
<dbReference type="InParanoid" id="A0A6P8HI46"/>
<evidence type="ECO:0000313" key="3">
    <source>
        <dbReference type="RefSeq" id="XP_031552297.1"/>
    </source>
</evidence>
<dbReference type="Proteomes" id="UP000515163">
    <property type="component" value="Unplaced"/>
</dbReference>
<evidence type="ECO:0000313" key="2">
    <source>
        <dbReference type="Proteomes" id="UP000515163"/>
    </source>
</evidence>
<dbReference type="KEGG" id="aten:116289494"/>
<name>A0A6P8HI46_ACTTE</name>
<accession>A0A6P8HI46</accession>
<dbReference type="RefSeq" id="XP_031552297.1">
    <property type="nucleotide sequence ID" value="XM_031696437.1"/>
</dbReference>
<feature type="compositionally biased region" description="Polar residues" evidence="1">
    <location>
        <begin position="103"/>
        <end position="116"/>
    </location>
</feature>
<sequence length="116" mass="13253">MGQCFGTDCAGLCPRWSYRQERGFDRYTKFAPKNRSRKYGDQHLLSEIQDPRSDDEIDFSDIHSEISGQRTNDDRKPYSDTSSPVTAERTNKGVYNGPKSDSHQPSTPQYTAINIE</sequence>
<gene>
    <name evidence="3" type="primary">LOC116289494</name>
</gene>